<dbReference type="OrthoDB" id="410404at2759"/>
<evidence type="ECO:0000313" key="2">
    <source>
        <dbReference type="Proteomes" id="UP001153709"/>
    </source>
</evidence>
<sequence>MCYARYRGKIKGRIQAANRCMYSVHNTIKSKSLTRTSKIRIYKTVIRPVVMYGCETWTLTKETERKLRCFERKILRRIFGLYHDIVQVIKSQHLRWAGLVHRLPNNRLATLIGEEAPTGRRPLGRPRMRWRDNI</sequence>
<organism evidence="1 2">
    <name type="scientific">Diabrotica balteata</name>
    <name type="common">Banded cucumber beetle</name>
    <dbReference type="NCBI Taxonomy" id="107213"/>
    <lineage>
        <taxon>Eukaryota</taxon>
        <taxon>Metazoa</taxon>
        <taxon>Ecdysozoa</taxon>
        <taxon>Arthropoda</taxon>
        <taxon>Hexapoda</taxon>
        <taxon>Insecta</taxon>
        <taxon>Pterygota</taxon>
        <taxon>Neoptera</taxon>
        <taxon>Endopterygota</taxon>
        <taxon>Coleoptera</taxon>
        <taxon>Polyphaga</taxon>
        <taxon>Cucujiformia</taxon>
        <taxon>Chrysomeloidea</taxon>
        <taxon>Chrysomelidae</taxon>
        <taxon>Galerucinae</taxon>
        <taxon>Diabroticina</taxon>
        <taxon>Diabroticites</taxon>
        <taxon>Diabrotica</taxon>
    </lineage>
</organism>
<keyword evidence="2" id="KW-1185">Reference proteome</keyword>
<dbReference type="Proteomes" id="UP001153709">
    <property type="component" value="Chromosome 4"/>
</dbReference>
<proteinExistence type="predicted"/>
<dbReference type="EMBL" id="OU898279">
    <property type="protein sequence ID" value="CAG9833703.1"/>
    <property type="molecule type" value="Genomic_DNA"/>
</dbReference>
<name>A0A9N9XAD3_DIABA</name>
<evidence type="ECO:0000313" key="1">
    <source>
        <dbReference type="EMBL" id="CAG9833703.1"/>
    </source>
</evidence>
<accession>A0A9N9XAD3</accession>
<gene>
    <name evidence="1" type="ORF">DIABBA_LOCUS7085</name>
</gene>
<protein>
    <recommendedName>
        <fullName evidence="3">Endonuclease-reverse transcriptase</fullName>
    </recommendedName>
</protein>
<dbReference type="PANTHER" id="PTHR47027:SF20">
    <property type="entry name" value="REVERSE TRANSCRIPTASE-LIKE PROTEIN WITH RNA-DIRECTED DNA POLYMERASE DOMAIN"/>
    <property type="match status" value="1"/>
</dbReference>
<dbReference type="AlphaFoldDB" id="A0A9N9XAD3"/>
<reference evidence="1" key="1">
    <citation type="submission" date="2022-01" db="EMBL/GenBank/DDBJ databases">
        <authorList>
            <person name="King R."/>
        </authorList>
    </citation>
    <scope>NUCLEOTIDE SEQUENCE</scope>
</reference>
<dbReference type="PANTHER" id="PTHR47027">
    <property type="entry name" value="REVERSE TRANSCRIPTASE DOMAIN-CONTAINING PROTEIN"/>
    <property type="match status" value="1"/>
</dbReference>
<evidence type="ECO:0008006" key="3">
    <source>
        <dbReference type="Google" id="ProtNLM"/>
    </source>
</evidence>